<keyword evidence="2" id="KW-1185">Reference proteome</keyword>
<gene>
    <name evidence="1" type="ORF">EOD42_22650</name>
</gene>
<reference evidence="1 2" key="1">
    <citation type="submission" date="2019-01" db="EMBL/GenBank/DDBJ databases">
        <authorList>
            <person name="Chen W.-M."/>
        </authorList>
    </citation>
    <scope>NUCLEOTIDE SEQUENCE [LARGE SCALE GENOMIC DNA]</scope>
    <source>
        <strain evidence="1 2">CCP-6</strain>
    </source>
</reference>
<sequence length="78" mass="9426">MAADMYHPKPVDPLSYRMRLVIAVTCPPPCHHRRQGRLDEWVWRFNLDLSMKLYQFHARLKCSVCGRKEARLDFPQWR</sequence>
<organism evidence="1 2">
    <name type="scientific">Rhodovarius crocodyli</name>
    <dbReference type="NCBI Taxonomy" id="1979269"/>
    <lineage>
        <taxon>Bacteria</taxon>
        <taxon>Pseudomonadati</taxon>
        <taxon>Pseudomonadota</taxon>
        <taxon>Alphaproteobacteria</taxon>
        <taxon>Acetobacterales</taxon>
        <taxon>Roseomonadaceae</taxon>
        <taxon>Rhodovarius</taxon>
    </lineage>
</organism>
<dbReference type="OrthoDB" id="7509416at2"/>
<proteinExistence type="predicted"/>
<dbReference type="EMBL" id="SACL01000011">
    <property type="protein sequence ID" value="RVT91459.1"/>
    <property type="molecule type" value="Genomic_DNA"/>
</dbReference>
<dbReference type="RefSeq" id="WP_127789877.1">
    <property type="nucleotide sequence ID" value="NZ_SACL01000011.1"/>
</dbReference>
<name>A0A437M172_9PROT</name>
<evidence type="ECO:0000313" key="2">
    <source>
        <dbReference type="Proteomes" id="UP000282957"/>
    </source>
</evidence>
<dbReference type="Proteomes" id="UP000282957">
    <property type="component" value="Unassembled WGS sequence"/>
</dbReference>
<comment type="caution">
    <text evidence="1">The sequence shown here is derived from an EMBL/GenBank/DDBJ whole genome shotgun (WGS) entry which is preliminary data.</text>
</comment>
<dbReference type="AlphaFoldDB" id="A0A437M172"/>
<evidence type="ECO:0000313" key="1">
    <source>
        <dbReference type="EMBL" id="RVT91459.1"/>
    </source>
</evidence>
<protein>
    <submittedName>
        <fullName evidence="1">Uncharacterized protein</fullName>
    </submittedName>
</protein>
<accession>A0A437M172</accession>